<protein>
    <submittedName>
        <fullName evidence="2">ComF family protein</fullName>
    </submittedName>
</protein>
<organism evidence="2 3">
    <name type="scientific">Igneacidithiobacillus copahuensis</name>
    <dbReference type="NCBI Taxonomy" id="2724909"/>
    <lineage>
        <taxon>Bacteria</taxon>
        <taxon>Pseudomonadati</taxon>
        <taxon>Pseudomonadota</taxon>
        <taxon>Acidithiobacillia</taxon>
        <taxon>Acidithiobacillales</taxon>
        <taxon>Acidithiobacillaceae</taxon>
        <taxon>Igneacidithiobacillus</taxon>
    </lineage>
</organism>
<proteinExistence type="inferred from homology"/>
<sequence>MPLGLSRREIWREAPGRFVSWLLPESCRFCSAPGTAICDDCHRELPRLPADGCSWCALPVNADGDCPVCSIEAPSYDYTFCPFVYTHPLAAAISAWKFHGGLDWTRPLAQAWLRTWTTESLPARPGALLPVPAHPARLAERGYNQAALLARHWARAYRIPLRDVLRRTRNTPHQVGGSRDQRRANLQSAFTLRGKLPAHIALVDDVMTTGSTAEALAQLLKAQGVQRVDLWILARAL</sequence>
<dbReference type="PANTHER" id="PTHR47505">
    <property type="entry name" value="DNA UTILIZATION PROTEIN YHGH"/>
    <property type="match status" value="1"/>
</dbReference>
<keyword evidence="3" id="KW-1185">Reference proteome</keyword>
<accession>A0AAE2YP32</accession>
<reference evidence="2" key="1">
    <citation type="journal article" date="2021" name="ISME J.">
        <title>Genomic evolution of the class Acidithiobacillia: deep-branching Proteobacteria living in extreme acidic conditions.</title>
        <authorList>
            <person name="Moya-Beltran A."/>
            <person name="Beard S."/>
            <person name="Rojas-Villalobos C."/>
            <person name="Issotta F."/>
            <person name="Gallardo Y."/>
            <person name="Ulloa R."/>
            <person name="Giaveno A."/>
            <person name="Degli Esposti M."/>
            <person name="Johnson D.B."/>
            <person name="Quatrini R."/>
        </authorList>
    </citation>
    <scope>NUCLEOTIDE SEQUENCE</scope>
    <source>
        <strain evidence="2">VAN18-1</strain>
    </source>
</reference>
<dbReference type="InterPro" id="IPR029057">
    <property type="entry name" value="PRTase-like"/>
</dbReference>
<dbReference type="Proteomes" id="UP001197378">
    <property type="component" value="Unassembled WGS sequence"/>
</dbReference>
<evidence type="ECO:0000256" key="1">
    <source>
        <dbReference type="ARBA" id="ARBA00008007"/>
    </source>
</evidence>
<name>A0AAE2YP32_9PROT</name>
<dbReference type="InterPro" id="IPR051910">
    <property type="entry name" value="ComF/GntX_DNA_util-trans"/>
</dbReference>
<dbReference type="SUPFAM" id="SSF53271">
    <property type="entry name" value="PRTase-like"/>
    <property type="match status" value="1"/>
</dbReference>
<comment type="similarity">
    <text evidence="1">Belongs to the ComF/GntX family.</text>
</comment>
<dbReference type="Gene3D" id="3.40.50.2020">
    <property type="match status" value="1"/>
</dbReference>
<gene>
    <name evidence="2" type="ORF">HFQ13_05770</name>
</gene>
<evidence type="ECO:0000313" key="2">
    <source>
        <dbReference type="EMBL" id="MBU2787712.1"/>
    </source>
</evidence>
<dbReference type="EMBL" id="JAAXYO010000066">
    <property type="protein sequence ID" value="MBU2787712.1"/>
    <property type="molecule type" value="Genomic_DNA"/>
</dbReference>
<dbReference type="PANTHER" id="PTHR47505:SF1">
    <property type="entry name" value="DNA UTILIZATION PROTEIN YHGH"/>
    <property type="match status" value="1"/>
</dbReference>
<evidence type="ECO:0000313" key="3">
    <source>
        <dbReference type="Proteomes" id="UP001197378"/>
    </source>
</evidence>
<dbReference type="InterPro" id="IPR000836">
    <property type="entry name" value="PRTase_dom"/>
</dbReference>
<dbReference type="AlphaFoldDB" id="A0AAE2YP32"/>
<comment type="caution">
    <text evidence="2">The sequence shown here is derived from an EMBL/GenBank/DDBJ whole genome shotgun (WGS) entry which is preliminary data.</text>
</comment>
<dbReference type="CDD" id="cd06223">
    <property type="entry name" value="PRTases_typeI"/>
    <property type="match status" value="1"/>
</dbReference>